<comment type="caution">
    <text evidence="1">The sequence shown here is derived from an EMBL/GenBank/DDBJ whole genome shotgun (WGS) entry which is preliminary data.</text>
</comment>
<name>A0A1U7J180_9CYAN</name>
<sequence length="144" mass="15617">MTTSSFPSAAAIAAIRQRLGQFSCLTTPPTLSDAEAAQVRADLSDFNDWSDYQTLGICADTLAEGQQALESFLKALRVTVSLDLPAREGAIYLKFNTLKGAWYLDDYSGPSRGVLITFHTSDPEVTELSGTYGPFPFDLFPAQP</sequence>
<dbReference type="Pfam" id="PF08854">
    <property type="entry name" value="DUF1824"/>
    <property type="match status" value="1"/>
</dbReference>
<dbReference type="OrthoDB" id="424950at2"/>
<gene>
    <name evidence="1" type="ORF">NIES30_19380</name>
</gene>
<dbReference type="InterPro" id="IPR014953">
    <property type="entry name" value="DUF1824"/>
</dbReference>
<evidence type="ECO:0008006" key="3">
    <source>
        <dbReference type="Google" id="ProtNLM"/>
    </source>
</evidence>
<evidence type="ECO:0000313" key="2">
    <source>
        <dbReference type="Proteomes" id="UP000185557"/>
    </source>
</evidence>
<dbReference type="EMBL" id="MRCG01000016">
    <property type="protein sequence ID" value="OKH45686.1"/>
    <property type="molecule type" value="Genomic_DNA"/>
</dbReference>
<dbReference type="RefSeq" id="WP_073610091.1">
    <property type="nucleotide sequence ID" value="NZ_MRCG01000016.1"/>
</dbReference>
<dbReference type="STRING" id="549789.NIES30_19380"/>
<protein>
    <recommendedName>
        <fullName evidence="3">DUF1824 domain-containing protein</fullName>
    </recommendedName>
</protein>
<dbReference type="SUPFAM" id="SSF160532">
    <property type="entry name" value="Ava3019-like"/>
    <property type="match status" value="1"/>
</dbReference>
<proteinExistence type="predicted"/>
<dbReference type="Gene3D" id="3.30.360.10">
    <property type="entry name" value="Dihydrodipicolinate Reductase, domain 2"/>
    <property type="match status" value="1"/>
</dbReference>
<keyword evidence="2" id="KW-1185">Reference proteome</keyword>
<dbReference type="AlphaFoldDB" id="A0A1U7J180"/>
<reference evidence="1 2" key="1">
    <citation type="submission" date="2016-11" db="EMBL/GenBank/DDBJ databases">
        <title>Draft Genome Sequences of Nine Cyanobacterial Strains from Diverse Habitats.</title>
        <authorList>
            <person name="Zhu T."/>
            <person name="Hou S."/>
            <person name="Lu X."/>
            <person name="Hess W.R."/>
        </authorList>
    </citation>
    <scope>NUCLEOTIDE SEQUENCE [LARGE SCALE GENOMIC DNA]</scope>
    <source>
        <strain evidence="1 2">NIES-30</strain>
    </source>
</reference>
<accession>A0A1U7J180</accession>
<dbReference type="Proteomes" id="UP000185557">
    <property type="component" value="Unassembled WGS sequence"/>
</dbReference>
<organism evidence="1 2">
    <name type="scientific">Phormidium tenue NIES-30</name>
    <dbReference type="NCBI Taxonomy" id="549789"/>
    <lineage>
        <taxon>Bacteria</taxon>
        <taxon>Bacillati</taxon>
        <taxon>Cyanobacteriota</taxon>
        <taxon>Cyanophyceae</taxon>
        <taxon>Oscillatoriophycideae</taxon>
        <taxon>Oscillatoriales</taxon>
        <taxon>Oscillatoriaceae</taxon>
        <taxon>Phormidium</taxon>
    </lineage>
</organism>
<evidence type="ECO:0000313" key="1">
    <source>
        <dbReference type="EMBL" id="OKH45686.1"/>
    </source>
</evidence>